<dbReference type="EMBL" id="PNIO01000007">
    <property type="protein sequence ID" value="PMP72541.1"/>
    <property type="molecule type" value="Genomic_DNA"/>
</dbReference>
<dbReference type="AlphaFoldDB" id="A0A2J6WQ71"/>
<evidence type="ECO:0000313" key="10">
    <source>
        <dbReference type="Proteomes" id="UP000242288"/>
    </source>
</evidence>
<evidence type="ECO:0000256" key="1">
    <source>
        <dbReference type="ARBA" id="ARBA00008724"/>
    </source>
</evidence>
<dbReference type="InterPro" id="IPR048300">
    <property type="entry name" value="TACO1_YebC-like_2nd/3rd_dom"/>
</dbReference>
<keyword evidence="3 6" id="KW-0805">Transcription regulation</keyword>
<dbReference type="Pfam" id="PF20772">
    <property type="entry name" value="TACO1_YebC_N"/>
    <property type="match status" value="1"/>
</dbReference>
<dbReference type="InterPro" id="IPR049083">
    <property type="entry name" value="TACO1_YebC_N"/>
</dbReference>
<name>A0A2J6WQ71_9BACT</name>
<evidence type="ECO:0000259" key="7">
    <source>
        <dbReference type="Pfam" id="PF01709"/>
    </source>
</evidence>
<evidence type="ECO:0000256" key="2">
    <source>
        <dbReference type="ARBA" id="ARBA00022490"/>
    </source>
</evidence>
<dbReference type="NCBIfam" id="NF009044">
    <property type="entry name" value="PRK12378.1"/>
    <property type="match status" value="1"/>
</dbReference>
<dbReference type="FunFam" id="1.10.10.200:FF:000001">
    <property type="entry name" value="Probable transcriptional regulatory protein YebC"/>
    <property type="match status" value="1"/>
</dbReference>
<dbReference type="Pfam" id="PF01709">
    <property type="entry name" value="Transcrip_reg"/>
    <property type="match status" value="1"/>
</dbReference>
<evidence type="ECO:0000256" key="6">
    <source>
        <dbReference type="HAMAP-Rule" id="MF_00693"/>
    </source>
</evidence>
<evidence type="ECO:0000256" key="3">
    <source>
        <dbReference type="ARBA" id="ARBA00023015"/>
    </source>
</evidence>
<dbReference type="SUPFAM" id="SSF75625">
    <property type="entry name" value="YebC-like"/>
    <property type="match status" value="1"/>
</dbReference>
<evidence type="ECO:0000256" key="4">
    <source>
        <dbReference type="ARBA" id="ARBA00023125"/>
    </source>
</evidence>
<dbReference type="PANTHER" id="PTHR12532:SF6">
    <property type="entry name" value="TRANSCRIPTIONAL REGULATORY PROTEIN YEBC-RELATED"/>
    <property type="match status" value="1"/>
</dbReference>
<organism evidence="9 10">
    <name type="scientific">Thermodesulfovibrio aggregans</name>
    <dbReference type="NCBI Taxonomy" id="86166"/>
    <lineage>
        <taxon>Bacteria</taxon>
        <taxon>Pseudomonadati</taxon>
        <taxon>Nitrospirota</taxon>
        <taxon>Thermodesulfovibrionia</taxon>
        <taxon>Thermodesulfovibrionales</taxon>
        <taxon>Thermodesulfovibrionaceae</taxon>
        <taxon>Thermodesulfovibrio</taxon>
    </lineage>
</organism>
<dbReference type="PANTHER" id="PTHR12532">
    <property type="entry name" value="TRANSLATIONAL ACTIVATOR OF CYTOCHROME C OXIDASE 1"/>
    <property type="match status" value="1"/>
</dbReference>
<proteinExistence type="inferred from homology"/>
<dbReference type="InterPro" id="IPR026564">
    <property type="entry name" value="Transcrip_reg_TACO1-like_dom3"/>
</dbReference>
<keyword evidence="4 6" id="KW-0238">DNA-binding</keyword>
<dbReference type="GO" id="GO:0005829">
    <property type="term" value="C:cytosol"/>
    <property type="evidence" value="ECO:0007669"/>
    <property type="project" value="TreeGrafter"/>
</dbReference>
<dbReference type="FunFam" id="3.30.70.980:FF:000002">
    <property type="entry name" value="Probable transcriptional regulatory protein YebC"/>
    <property type="match status" value="1"/>
</dbReference>
<gene>
    <name evidence="9" type="ORF">C0186_01010</name>
</gene>
<dbReference type="GO" id="GO:0003677">
    <property type="term" value="F:DNA binding"/>
    <property type="evidence" value="ECO:0007669"/>
    <property type="project" value="UniProtKB-UniRule"/>
</dbReference>
<evidence type="ECO:0000256" key="5">
    <source>
        <dbReference type="ARBA" id="ARBA00023163"/>
    </source>
</evidence>
<dbReference type="NCBIfam" id="TIGR01033">
    <property type="entry name" value="YebC/PmpR family DNA-binding transcriptional regulator"/>
    <property type="match status" value="1"/>
</dbReference>
<evidence type="ECO:0000259" key="8">
    <source>
        <dbReference type="Pfam" id="PF20772"/>
    </source>
</evidence>
<keyword evidence="2 6" id="KW-0963">Cytoplasm</keyword>
<dbReference type="GO" id="GO:0006355">
    <property type="term" value="P:regulation of DNA-templated transcription"/>
    <property type="evidence" value="ECO:0007669"/>
    <property type="project" value="UniProtKB-UniRule"/>
</dbReference>
<accession>A0A2J6WQ71</accession>
<keyword evidence="5 6" id="KW-0804">Transcription</keyword>
<reference evidence="9 10" key="1">
    <citation type="submission" date="2018-01" db="EMBL/GenBank/DDBJ databases">
        <title>Metagenomic assembled genomes from two thermal pools in the Uzon Caldera, Kamchatka, Russia.</title>
        <authorList>
            <person name="Wilkins L."/>
            <person name="Ettinger C."/>
        </authorList>
    </citation>
    <scope>NUCLEOTIDE SEQUENCE [LARGE SCALE GENOMIC DNA]</scope>
    <source>
        <strain evidence="9">ZAV-04</strain>
    </source>
</reference>
<dbReference type="InterPro" id="IPR017856">
    <property type="entry name" value="Integrase-like_N"/>
</dbReference>
<feature type="domain" description="TACO1/YebC-like N-terminal" evidence="8">
    <location>
        <begin position="5"/>
        <end position="76"/>
    </location>
</feature>
<feature type="domain" description="TACO1/YebC-like second and third" evidence="7">
    <location>
        <begin position="82"/>
        <end position="239"/>
    </location>
</feature>
<sequence>MAGHSKWAQIKHKKAQVDARKGKIFTKLVKEISVAARLGGGDPEKNPRLRVAIEKAREVNMPMDNIKRAIMKGTGELAGTAYEEVVYEGYGPGGVALLIEAMTDNKNRTVSEIRHLLSKHGGSLGESGCVSWIFEKKGYILVDKNTVDEDTLLSVALEAGVEDVKNDPKEDSYEIIVSPEKLKDVKEALENAGINVSLAEVTMLPKNYVPVEGEDAEKMLKLMDALEDHDDVQNVYANFDIPDEAMSKAEA</sequence>
<dbReference type="HAMAP" id="MF_00693">
    <property type="entry name" value="Transcrip_reg_TACO1"/>
    <property type="match status" value="1"/>
</dbReference>
<comment type="similarity">
    <text evidence="1 6">Belongs to the TACO1 family.</text>
</comment>
<dbReference type="Gene3D" id="1.10.10.200">
    <property type="match status" value="1"/>
</dbReference>
<comment type="caution">
    <text evidence="9">The sequence shown here is derived from an EMBL/GenBank/DDBJ whole genome shotgun (WGS) entry which is preliminary data.</text>
</comment>
<dbReference type="Gene3D" id="3.30.70.980">
    <property type="match status" value="2"/>
</dbReference>
<comment type="subcellular location">
    <subcellularLocation>
        <location evidence="6">Cytoplasm</location>
    </subcellularLocation>
</comment>
<dbReference type="Proteomes" id="UP000242288">
    <property type="component" value="Unassembled WGS sequence"/>
</dbReference>
<dbReference type="InterPro" id="IPR002876">
    <property type="entry name" value="Transcrip_reg_TACO1-like"/>
</dbReference>
<dbReference type="NCBIfam" id="NF001030">
    <property type="entry name" value="PRK00110.1"/>
    <property type="match status" value="1"/>
</dbReference>
<evidence type="ECO:0000313" key="9">
    <source>
        <dbReference type="EMBL" id="PMP72541.1"/>
    </source>
</evidence>
<protein>
    <recommendedName>
        <fullName evidence="6">Probable transcriptional regulatory protein C0186_01010</fullName>
    </recommendedName>
</protein>
<dbReference type="InterPro" id="IPR029072">
    <property type="entry name" value="YebC-like"/>
</dbReference>